<reference evidence="2 3" key="1">
    <citation type="submission" date="2020-05" db="EMBL/GenBank/DDBJ databases">
        <title>Complete genome sequence of Gemmatimonas greenlandica TET16.</title>
        <authorList>
            <person name="Zeng Y."/>
        </authorList>
    </citation>
    <scope>NUCLEOTIDE SEQUENCE [LARGE SCALE GENOMIC DNA]</scope>
    <source>
        <strain evidence="2 3">TET16</strain>
    </source>
</reference>
<sequence length="460" mass="49349">MMRRGFRLAMWGASLMVTGLLVVPGVQAQVAPVSQRPDTIRGLAYDSLAFRPMAGALITAEPGGESAASDSLGRFTIYSRMRVMRLVAFHERADRLGLGELTATRPAADGPWDRPIIATPGMNTAWARLCVGQRRPANGMGGILFGSTTAADGTTRVAGVGLVLQWQAVKSLLDSTPKFESMTVRSDSLGNYLFCGVQEFGPAALVASSSQYRTDNVLVDADAASLRRVDLILGATGGPTATATVQGRVVDEKGASVPAATVTFGGFATEILSGPNGRFTINNVPTGSRMVSARKIGYVTVAKQLDVLDKGVTSLEVLLEKGTLVEQVNVRSTRIKSRDATELDERKSSGLGRFVDSTHFAKYDRTRQALDLLPGIRTQVGRSPGDFIIRGRGDCLASLWVNAVREPNTPDNMIARLPKDEIAALEIFNNEMQAPARFQTAGNQCAVVVLWTKQHINAKR</sequence>
<keyword evidence="1" id="KW-0732">Signal</keyword>
<feature type="chain" id="PRO_5026837959" evidence="1">
    <location>
        <begin position="29"/>
        <end position="460"/>
    </location>
</feature>
<dbReference type="SUPFAM" id="SSF49452">
    <property type="entry name" value="Starch-binding domain-like"/>
    <property type="match status" value="1"/>
</dbReference>
<dbReference type="GO" id="GO:0030246">
    <property type="term" value="F:carbohydrate binding"/>
    <property type="evidence" value="ECO:0007669"/>
    <property type="project" value="InterPro"/>
</dbReference>
<dbReference type="AlphaFoldDB" id="A0A6M4ITD6"/>
<dbReference type="Proteomes" id="UP000500938">
    <property type="component" value="Chromosome"/>
</dbReference>
<dbReference type="Pfam" id="PF13620">
    <property type="entry name" value="CarboxypepD_reg"/>
    <property type="match status" value="1"/>
</dbReference>
<dbReference type="Gene3D" id="2.60.40.1120">
    <property type="entry name" value="Carboxypeptidase-like, regulatory domain"/>
    <property type="match status" value="1"/>
</dbReference>
<dbReference type="GO" id="GO:0004180">
    <property type="term" value="F:carboxypeptidase activity"/>
    <property type="evidence" value="ECO:0007669"/>
    <property type="project" value="UniProtKB-KW"/>
</dbReference>
<keyword evidence="2" id="KW-0121">Carboxypeptidase</keyword>
<evidence type="ECO:0000313" key="3">
    <source>
        <dbReference type="Proteomes" id="UP000500938"/>
    </source>
</evidence>
<evidence type="ECO:0000256" key="1">
    <source>
        <dbReference type="SAM" id="SignalP"/>
    </source>
</evidence>
<gene>
    <name evidence="2" type="ORF">HKW67_08325</name>
</gene>
<keyword evidence="2" id="KW-0645">Protease</keyword>
<keyword evidence="3" id="KW-1185">Reference proteome</keyword>
<accession>A0A6M4ITD6</accession>
<name>A0A6M4ITD6_9BACT</name>
<evidence type="ECO:0000313" key="2">
    <source>
        <dbReference type="EMBL" id="QJR35511.1"/>
    </source>
</evidence>
<feature type="signal peptide" evidence="1">
    <location>
        <begin position="1"/>
        <end position="28"/>
    </location>
</feature>
<organism evidence="2 3">
    <name type="scientific">Gemmatimonas groenlandica</name>
    <dbReference type="NCBI Taxonomy" id="2732249"/>
    <lineage>
        <taxon>Bacteria</taxon>
        <taxon>Pseudomonadati</taxon>
        <taxon>Gemmatimonadota</taxon>
        <taxon>Gemmatimonadia</taxon>
        <taxon>Gemmatimonadales</taxon>
        <taxon>Gemmatimonadaceae</taxon>
        <taxon>Gemmatimonas</taxon>
    </lineage>
</organism>
<dbReference type="InterPro" id="IPR013784">
    <property type="entry name" value="Carb-bd-like_fold"/>
</dbReference>
<proteinExistence type="predicted"/>
<dbReference type="KEGG" id="ggr:HKW67_08325"/>
<keyword evidence="2" id="KW-0378">Hydrolase</keyword>
<protein>
    <submittedName>
        <fullName evidence="2">Carboxypeptidase regulatory-like domain-containing protein</fullName>
    </submittedName>
</protein>
<dbReference type="EMBL" id="CP053085">
    <property type="protein sequence ID" value="QJR35511.1"/>
    <property type="molecule type" value="Genomic_DNA"/>
</dbReference>